<dbReference type="CDD" id="cd17748">
    <property type="entry name" value="BRCT_DNA_ligase_like"/>
    <property type="match status" value="1"/>
</dbReference>
<name>A0ABT7UGU6_9FIRM</name>
<dbReference type="Gene3D" id="3.30.420.10">
    <property type="entry name" value="Ribonuclease H-like superfamily/Ribonuclease H"/>
    <property type="match status" value="1"/>
</dbReference>
<dbReference type="InterPro" id="IPR012337">
    <property type="entry name" value="RNaseH-like_sf"/>
</dbReference>
<dbReference type="Proteomes" id="UP001529275">
    <property type="component" value="Unassembled WGS sequence"/>
</dbReference>
<dbReference type="SMART" id="SM00479">
    <property type="entry name" value="EXOIII"/>
    <property type="match status" value="1"/>
</dbReference>
<keyword evidence="2" id="KW-0269">Exonuclease</keyword>
<reference evidence="3" key="1">
    <citation type="submission" date="2023-06" db="EMBL/GenBank/DDBJ databases">
        <title>Identification and characterization of horizontal gene transfer across gut microbiota members of farm animals based on homology search.</title>
        <authorList>
            <person name="Zeman M."/>
            <person name="Kubasova T."/>
            <person name="Jahodarova E."/>
            <person name="Nykrynova M."/>
            <person name="Rychlik I."/>
        </authorList>
    </citation>
    <scope>NUCLEOTIDE SEQUENCE [LARGE SCALE GENOMIC DNA]</scope>
    <source>
        <strain evidence="3">ET341</strain>
    </source>
</reference>
<dbReference type="InterPro" id="IPR001357">
    <property type="entry name" value="BRCT_dom"/>
</dbReference>
<proteinExistence type="predicted"/>
<accession>A0ABT7UGU6</accession>
<feature type="domain" description="Exonuclease" evidence="1">
    <location>
        <begin position="4"/>
        <end position="168"/>
    </location>
</feature>
<dbReference type="InterPro" id="IPR013520">
    <property type="entry name" value="Ribonucl_H"/>
</dbReference>
<evidence type="ECO:0000259" key="1">
    <source>
        <dbReference type="SMART" id="SM00479"/>
    </source>
</evidence>
<dbReference type="Pfam" id="PF00533">
    <property type="entry name" value="BRCT"/>
    <property type="match status" value="1"/>
</dbReference>
<dbReference type="RefSeq" id="WP_289527331.1">
    <property type="nucleotide sequence ID" value="NZ_JAUDCK010000007.1"/>
</dbReference>
<organism evidence="2 3">
    <name type="scientific">Massilimicrobiota timonensis</name>
    <dbReference type="NCBI Taxonomy" id="1776392"/>
    <lineage>
        <taxon>Bacteria</taxon>
        <taxon>Bacillati</taxon>
        <taxon>Bacillota</taxon>
        <taxon>Erysipelotrichia</taxon>
        <taxon>Erysipelotrichales</taxon>
        <taxon>Erysipelotrichaceae</taxon>
        <taxon>Massilimicrobiota</taxon>
    </lineage>
</organism>
<gene>
    <name evidence="2" type="ORF">QUV98_03405</name>
</gene>
<dbReference type="PANTHER" id="PTHR30231:SF42">
    <property type="entry name" value="EXONUCLEASE"/>
    <property type="match status" value="1"/>
</dbReference>
<keyword evidence="3" id="KW-1185">Reference proteome</keyword>
<protein>
    <submittedName>
        <fullName evidence="2">Exonuclease domain-containing protein</fullName>
    </submittedName>
</protein>
<dbReference type="Pfam" id="PF00929">
    <property type="entry name" value="RNase_T"/>
    <property type="match status" value="1"/>
</dbReference>
<comment type="caution">
    <text evidence="2">The sequence shown here is derived from an EMBL/GenBank/DDBJ whole genome shotgun (WGS) entry which is preliminary data.</text>
</comment>
<evidence type="ECO:0000313" key="2">
    <source>
        <dbReference type="EMBL" id="MDM8195365.1"/>
    </source>
</evidence>
<keyword evidence="2" id="KW-0378">Hydrolase</keyword>
<dbReference type="SUPFAM" id="SSF53098">
    <property type="entry name" value="Ribonuclease H-like"/>
    <property type="match status" value="1"/>
</dbReference>
<dbReference type="PANTHER" id="PTHR30231">
    <property type="entry name" value="DNA POLYMERASE III SUBUNIT EPSILON"/>
    <property type="match status" value="1"/>
</dbReference>
<dbReference type="InterPro" id="IPR036397">
    <property type="entry name" value="RNaseH_sf"/>
</dbReference>
<dbReference type="Gene3D" id="3.40.50.10190">
    <property type="entry name" value="BRCT domain"/>
    <property type="match status" value="1"/>
</dbReference>
<dbReference type="EMBL" id="JAUDCK010000007">
    <property type="protein sequence ID" value="MDM8195365.1"/>
    <property type="molecule type" value="Genomic_DNA"/>
</dbReference>
<dbReference type="GO" id="GO:0004527">
    <property type="term" value="F:exonuclease activity"/>
    <property type="evidence" value="ECO:0007669"/>
    <property type="project" value="UniProtKB-KW"/>
</dbReference>
<dbReference type="InterPro" id="IPR036420">
    <property type="entry name" value="BRCT_dom_sf"/>
</dbReference>
<sequence>MSEKITVFDIEVLNQDPASLCAIGIVEIQNQEVISTYYALVKPKNLSFDSYRYKIHQIRPQSLYKEKTFVEVWKDIHHYFENTIVVSHDIQGDMMNLRAALKQNHIPYPRLLMSCTNVLAHLVYPNLQKYNLKDLSQMNGFAFQAHHALEDAKACAYLLIQMMEREDVDSLYALHQKYHLEFGEMKENYYRNIMSAESATQLLEMNQKEDALLYHQSICFTGKLSMPRELLEEKTKEVCALSTNQVSTQTNYLVIGGKGYHKVRFSKDNKKVQKALQLMKQGQDLRIIHEKEYLKLLEGRKECL</sequence>
<dbReference type="SUPFAM" id="SSF52113">
    <property type="entry name" value="BRCT domain"/>
    <property type="match status" value="1"/>
</dbReference>
<keyword evidence="2" id="KW-0540">Nuclease</keyword>
<evidence type="ECO:0000313" key="3">
    <source>
        <dbReference type="Proteomes" id="UP001529275"/>
    </source>
</evidence>